<dbReference type="CDD" id="cd02440">
    <property type="entry name" value="AdoMet_MTases"/>
    <property type="match status" value="1"/>
</dbReference>
<dbReference type="GO" id="GO:0032259">
    <property type="term" value="P:methylation"/>
    <property type="evidence" value="ECO:0007669"/>
    <property type="project" value="UniProtKB-KW"/>
</dbReference>
<dbReference type="EMBL" id="CP080507">
    <property type="protein sequence ID" value="QYM77557.1"/>
    <property type="molecule type" value="Genomic_DNA"/>
</dbReference>
<accession>A0A8F9XF10</accession>
<sequence>MSPEEHRKLAAVEDAMWYFRALHAHVRGALKAWAGREAALLDAGCGTGGLMRRLADEKAWRWTGVDISPVAVALARERAPGAEVIEASLTALPLADARFDAVVSADVLYHLDDDAAAVREFFRVLRPGGVAVINVPAHPWLWSYHDVAVEGRRRYTRAGMRRLLVDVGFGVERLTHWNTLTLPLIVARRKLWRAPAAGSDVRLMPAPVEAVLRGAMTLERAWLRAGGAFPWGSSIFAVGRKRG</sequence>
<dbReference type="PANTHER" id="PTHR42912">
    <property type="entry name" value="METHYLTRANSFERASE"/>
    <property type="match status" value="1"/>
</dbReference>
<dbReference type="RefSeq" id="WP_220160662.1">
    <property type="nucleotide sequence ID" value="NZ_CP080507.1"/>
</dbReference>
<name>A0A8F9XF10_9BACT</name>
<protein>
    <submittedName>
        <fullName evidence="2">Class I SAM-dependent methyltransferase</fullName>
    </submittedName>
</protein>
<dbReference type="SUPFAM" id="SSF53335">
    <property type="entry name" value="S-adenosyl-L-methionine-dependent methyltransferases"/>
    <property type="match status" value="1"/>
</dbReference>
<evidence type="ECO:0000313" key="2">
    <source>
        <dbReference type="EMBL" id="QYM77557.1"/>
    </source>
</evidence>
<dbReference type="PANTHER" id="PTHR42912:SF93">
    <property type="entry name" value="N6-ADENOSINE-METHYLTRANSFERASE TMT1A"/>
    <property type="match status" value="1"/>
</dbReference>
<dbReference type="AlphaFoldDB" id="A0A8F9XF10"/>
<dbReference type="KEGG" id="ole:K0B96_09470"/>
<dbReference type="InterPro" id="IPR029063">
    <property type="entry name" value="SAM-dependent_MTases_sf"/>
</dbReference>
<evidence type="ECO:0000313" key="3">
    <source>
        <dbReference type="Proteomes" id="UP000825051"/>
    </source>
</evidence>
<dbReference type="Proteomes" id="UP000825051">
    <property type="component" value="Chromosome"/>
</dbReference>
<dbReference type="Gene3D" id="3.40.50.150">
    <property type="entry name" value="Vaccinia Virus protein VP39"/>
    <property type="match status" value="1"/>
</dbReference>
<dbReference type="InterPro" id="IPR013216">
    <property type="entry name" value="Methyltransf_11"/>
</dbReference>
<evidence type="ECO:0000259" key="1">
    <source>
        <dbReference type="Pfam" id="PF08241"/>
    </source>
</evidence>
<dbReference type="InterPro" id="IPR050508">
    <property type="entry name" value="Methyltransf_Superfamily"/>
</dbReference>
<reference evidence="2" key="1">
    <citation type="submission" date="2021-08" db="EMBL/GenBank/DDBJ databases">
        <title>Genome of a novel bacterium of the phylum Verrucomicrobia, Oleiharenicola sp. KSB-15.</title>
        <authorList>
            <person name="Chung J.-H."/>
            <person name="Ahn J.-H."/>
            <person name="Yoon Y."/>
            <person name="Kim D.-Y."/>
            <person name="An S.-H."/>
            <person name="Park I."/>
            <person name="Yeon J."/>
        </authorList>
    </citation>
    <scope>NUCLEOTIDE SEQUENCE</scope>
    <source>
        <strain evidence="2">KSB-15</strain>
    </source>
</reference>
<gene>
    <name evidence="2" type="ORF">K0B96_09470</name>
</gene>
<organism evidence="2 3">
    <name type="scientific">Horticoccus luteus</name>
    <dbReference type="NCBI Taxonomy" id="2862869"/>
    <lineage>
        <taxon>Bacteria</taxon>
        <taxon>Pseudomonadati</taxon>
        <taxon>Verrucomicrobiota</taxon>
        <taxon>Opitutia</taxon>
        <taxon>Opitutales</taxon>
        <taxon>Opitutaceae</taxon>
        <taxon>Horticoccus</taxon>
    </lineage>
</organism>
<keyword evidence="2" id="KW-0489">Methyltransferase</keyword>
<keyword evidence="2" id="KW-0808">Transferase</keyword>
<feature type="domain" description="Methyltransferase type 11" evidence="1">
    <location>
        <begin position="41"/>
        <end position="133"/>
    </location>
</feature>
<proteinExistence type="predicted"/>
<dbReference type="Pfam" id="PF08241">
    <property type="entry name" value="Methyltransf_11"/>
    <property type="match status" value="1"/>
</dbReference>
<dbReference type="GO" id="GO:0008757">
    <property type="term" value="F:S-adenosylmethionine-dependent methyltransferase activity"/>
    <property type="evidence" value="ECO:0007669"/>
    <property type="project" value="InterPro"/>
</dbReference>
<keyword evidence="3" id="KW-1185">Reference proteome</keyword>